<reference evidence="3" key="1">
    <citation type="journal article" date="2019" name="Int. J. Syst. Evol. Microbiol.">
        <title>The Global Catalogue of Microorganisms (GCM) 10K type strain sequencing project: providing services to taxonomists for standard genome sequencing and annotation.</title>
        <authorList>
            <consortium name="The Broad Institute Genomics Platform"/>
            <consortium name="The Broad Institute Genome Sequencing Center for Infectious Disease"/>
            <person name="Wu L."/>
            <person name="Ma J."/>
        </authorList>
    </citation>
    <scope>NUCLEOTIDE SEQUENCE [LARGE SCALE GENOMIC DNA]</scope>
    <source>
        <strain evidence="3">KCTC 32514</strain>
    </source>
</reference>
<evidence type="ECO:0000313" key="3">
    <source>
        <dbReference type="Proteomes" id="UP001597548"/>
    </source>
</evidence>
<accession>A0ABW5ZXG7</accession>
<keyword evidence="1" id="KW-1133">Transmembrane helix</keyword>
<dbReference type="Gene3D" id="3.30.1490.20">
    <property type="entry name" value="ATP-grasp fold, A domain"/>
    <property type="match status" value="1"/>
</dbReference>
<dbReference type="EMBL" id="JBHUOS010000014">
    <property type="protein sequence ID" value="MFD2917231.1"/>
    <property type="molecule type" value="Genomic_DNA"/>
</dbReference>
<name>A0ABW5ZXG7_9FLAO</name>
<comment type="caution">
    <text evidence="2">The sequence shown here is derived from an EMBL/GenBank/DDBJ whole genome shotgun (WGS) entry which is preliminary data.</text>
</comment>
<dbReference type="SUPFAM" id="SSF56059">
    <property type="entry name" value="Glutathione synthetase ATP-binding domain-like"/>
    <property type="match status" value="1"/>
</dbReference>
<dbReference type="GO" id="GO:0016874">
    <property type="term" value="F:ligase activity"/>
    <property type="evidence" value="ECO:0007669"/>
    <property type="project" value="UniProtKB-KW"/>
</dbReference>
<evidence type="ECO:0000313" key="2">
    <source>
        <dbReference type="EMBL" id="MFD2917231.1"/>
    </source>
</evidence>
<proteinExistence type="predicted"/>
<evidence type="ECO:0000256" key="1">
    <source>
        <dbReference type="SAM" id="Phobius"/>
    </source>
</evidence>
<feature type="transmembrane region" description="Helical" evidence="1">
    <location>
        <begin position="21"/>
        <end position="43"/>
    </location>
</feature>
<keyword evidence="1" id="KW-0812">Transmembrane</keyword>
<keyword evidence="1" id="KW-0472">Membrane</keyword>
<dbReference type="RefSeq" id="WP_194509070.1">
    <property type="nucleotide sequence ID" value="NZ_JADILU010000006.1"/>
</dbReference>
<protein>
    <submittedName>
        <fullName evidence="2">D-alanine--D-alanine ligase</fullName>
    </submittedName>
</protein>
<organism evidence="2 3">
    <name type="scientific">Psychroserpens luteus</name>
    <dbReference type="NCBI Taxonomy" id="1434066"/>
    <lineage>
        <taxon>Bacteria</taxon>
        <taxon>Pseudomonadati</taxon>
        <taxon>Bacteroidota</taxon>
        <taxon>Flavobacteriia</taxon>
        <taxon>Flavobacteriales</taxon>
        <taxon>Flavobacteriaceae</taxon>
        <taxon>Psychroserpens</taxon>
    </lineage>
</organism>
<dbReference type="Proteomes" id="UP001597548">
    <property type="component" value="Unassembled WGS sequence"/>
</dbReference>
<keyword evidence="3" id="KW-1185">Reference proteome</keyword>
<dbReference type="InterPro" id="IPR013815">
    <property type="entry name" value="ATP_grasp_subdomain_1"/>
</dbReference>
<keyword evidence="2" id="KW-0436">Ligase</keyword>
<gene>
    <name evidence="2" type="ORF">ACFS29_16375</name>
</gene>
<sequence length="348" mass="40685">MRTLKNTIHRILNWEHWNTNVIYFPIFFYWIFLSIKARSLGFFNASNPKIINGGFALESKKEIYDLIPTQYYPDTLFFKAHETVDNIKNALENTSINFPFIIKPDIGLQGLRVEKINSWKSLNAYLQKTNYDFLVQKCIKYPLEIGVFYYRMPNERQGVISGIVNKDFLIVEGNGINTVQELVEQNSRFALQLATLKKKYGDKLNAVLPKRAKLNLMPYGNHVRGSKFTDVSHKINDNLLQTINNICLQVPDFHFGRLDIMFNSWEDLEQGKNFSIIELNGAGSEPTHIYDPKHSIFFAWKEIIKHYNILYKISTHNHQKGYSYLNLQESRQLIIDNKRLTNYLKSIS</sequence>